<evidence type="ECO:0000256" key="9">
    <source>
        <dbReference type="RuleBase" id="RU363043"/>
    </source>
</evidence>
<keyword evidence="8 9" id="KW-0472">Membrane</keyword>
<evidence type="ECO:0000313" key="11">
    <source>
        <dbReference type="EMBL" id="AMO55389.1"/>
    </source>
</evidence>
<comment type="similarity">
    <text evidence="2 9">Belongs to the binding-protein-dependent transport system permease family. CysTW subfamily.</text>
</comment>
<dbReference type="OrthoDB" id="9807065at2"/>
<evidence type="ECO:0000256" key="1">
    <source>
        <dbReference type="ARBA" id="ARBA00004651"/>
    </source>
</evidence>
<evidence type="ECO:0000259" key="10">
    <source>
        <dbReference type="PROSITE" id="PS50928"/>
    </source>
</evidence>
<feature type="domain" description="ABC transmembrane type-1" evidence="10">
    <location>
        <begin position="86"/>
        <end position="292"/>
    </location>
</feature>
<reference evidence="11 12" key="1">
    <citation type="journal article" date="2016" name="Front. Microbiol.">
        <title>Genomic Insight into the Host-Endosymbiont Relationship of Endozoicomonas montiporae CL-33(T) with its Coral Host.</title>
        <authorList>
            <person name="Ding J.-Y."/>
            <person name="Shiu J.-H."/>
            <person name="Chen W.-M."/>
            <person name="Chiang Y.-R."/>
            <person name="Tang S.-L."/>
        </authorList>
    </citation>
    <scope>NUCLEOTIDE SEQUENCE [LARGE SCALE GENOMIC DNA]</scope>
    <source>
        <strain evidence="11 12">CL-33</strain>
    </source>
</reference>
<evidence type="ECO:0000313" key="12">
    <source>
        <dbReference type="Proteomes" id="UP000071065"/>
    </source>
</evidence>
<dbReference type="GO" id="GO:0005315">
    <property type="term" value="F:phosphate transmembrane transporter activity"/>
    <property type="evidence" value="ECO:0007669"/>
    <property type="project" value="InterPro"/>
</dbReference>
<dbReference type="PANTHER" id="PTHR43470">
    <property type="entry name" value="PHOSPHATE TRANSPORT SYSTEM PERMEASE PROTEIN PSTA-RELATED"/>
    <property type="match status" value="1"/>
</dbReference>
<feature type="transmembrane region" description="Helical" evidence="9">
    <location>
        <begin position="33"/>
        <end position="54"/>
    </location>
</feature>
<dbReference type="CDD" id="cd06261">
    <property type="entry name" value="TM_PBP2"/>
    <property type="match status" value="1"/>
</dbReference>
<dbReference type="PANTHER" id="PTHR43470:SF3">
    <property type="entry name" value="PHOSPHATE TRANSPORT SYSTEM PERMEASE PROTEIN PSTA-RELATED"/>
    <property type="match status" value="1"/>
</dbReference>
<dbReference type="Gene3D" id="1.10.3720.10">
    <property type="entry name" value="MetI-like"/>
    <property type="match status" value="1"/>
</dbReference>
<evidence type="ECO:0000256" key="8">
    <source>
        <dbReference type="ARBA" id="ARBA00023136"/>
    </source>
</evidence>
<evidence type="ECO:0000256" key="6">
    <source>
        <dbReference type="ARBA" id="ARBA00022692"/>
    </source>
</evidence>
<protein>
    <recommendedName>
        <fullName evidence="3 9">Phosphate transport system permease protein PstA</fullName>
    </recommendedName>
</protein>
<dbReference type="Pfam" id="PF00528">
    <property type="entry name" value="BPD_transp_1"/>
    <property type="match status" value="1"/>
</dbReference>
<dbReference type="STRING" id="570277.EZMO1_1194"/>
<dbReference type="AlphaFoldDB" id="A0A142B9G3"/>
<dbReference type="PROSITE" id="PS50928">
    <property type="entry name" value="ABC_TM1"/>
    <property type="match status" value="1"/>
</dbReference>
<proteinExistence type="inferred from homology"/>
<keyword evidence="5 9" id="KW-1003">Cell membrane</keyword>
<dbReference type="InterPro" id="IPR035906">
    <property type="entry name" value="MetI-like_sf"/>
</dbReference>
<dbReference type="Proteomes" id="UP000071065">
    <property type="component" value="Chromosome"/>
</dbReference>
<dbReference type="RefSeq" id="WP_082211898.1">
    <property type="nucleotide sequence ID" value="NZ_CP013251.1"/>
</dbReference>
<dbReference type="NCBIfam" id="TIGR00974">
    <property type="entry name" value="3a0107s02c"/>
    <property type="match status" value="1"/>
</dbReference>
<evidence type="ECO:0000256" key="7">
    <source>
        <dbReference type="ARBA" id="ARBA00022989"/>
    </source>
</evidence>
<sequence length="302" mass="32527">MTSLVSEQSIPAGKETSVDLSAGQNKRRIQDNIVIGLIVLSTVGTTGVLTWILWHIVSNGIAHVDWAFLTTNYTRTGSTSGIWPMIVSTVYMIGLSLSIAAPVGIMAAVYLTEYAKPGSKVVKLIRFATESLAGIPSIIYGLFGLTLFVSTLGMGFSILAGALTLSILILPVIIRTTEESLIAVPQTYREGSYALGASRIYTIWRLILPNALPGIITSIILCIGRIIGESAPVFLTAGMVARIPNSVFDSGRTLTVHLYKLTTELFSINEWNQAYATATTLVLIVLGLNVLTRVISKYFKAN</sequence>
<keyword evidence="4" id="KW-0813">Transport</keyword>
<dbReference type="KEGG" id="emp:EZMO1_1194"/>
<dbReference type="SUPFAM" id="SSF161098">
    <property type="entry name" value="MetI-like"/>
    <property type="match status" value="1"/>
</dbReference>
<organism evidence="11 12">
    <name type="scientific">Endozoicomonas montiporae CL-33</name>
    <dbReference type="NCBI Taxonomy" id="570277"/>
    <lineage>
        <taxon>Bacteria</taxon>
        <taxon>Pseudomonadati</taxon>
        <taxon>Pseudomonadota</taxon>
        <taxon>Gammaproteobacteria</taxon>
        <taxon>Oceanospirillales</taxon>
        <taxon>Endozoicomonadaceae</taxon>
        <taxon>Endozoicomonas</taxon>
    </lineage>
</organism>
<keyword evidence="7 9" id="KW-1133">Transmembrane helix</keyword>
<dbReference type="GO" id="GO:0005886">
    <property type="term" value="C:plasma membrane"/>
    <property type="evidence" value="ECO:0007669"/>
    <property type="project" value="UniProtKB-SubCell"/>
</dbReference>
<evidence type="ECO:0000256" key="2">
    <source>
        <dbReference type="ARBA" id="ARBA00007069"/>
    </source>
</evidence>
<gene>
    <name evidence="11" type="primary">pstA2</name>
    <name evidence="11" type="ORF">EZMO1_1194</name>
</gene>
<dbReference type="InterPro" id="IPR000515">
    <property type="entry name" value="MetI-like"/>
</dbReference>
<feature type="transmembrane region" description="Helical" evidence="9">
    <location>
        <begin position="206"/>
        <end position="227"/>
    </location>
</feature>
<dbReference type="PATRIC" id="fig|570277.3.peg.1305"/>
<feature type="transmembrane region" description="Helical" evidence="9">
    <location>
        <begin position="274"/>
        <end position="295"/>
    </location>
</feature>
<feature type="transmembrane region" description="Helical" evidence="9">
    <location>
        <begin position="156"/>
        <end position="174"/>
    </location>
</feature>
<accession>A0A142B9G3</accession>
<dbReference type="GO" id="GO:0035435">
    <property type="term" value="P:phosphate ion transmembrane transport"/>
    <property type="evidence" value="ECO:0007669"/>
    <property type="project" value="InterPro"/>
</dbReference>
<evidence type="ECO:0000256" key="4">
    <source>
        <dbReference type="ARBA" id="ARBA00022448"/>
    </source>
</evidence>
<evidence type="ECO:0000256" key="5">
    <source>
        <dbReference type="ARBA" id="ARBA00022475"/>
    </source>
</evidence>
<keyword evidence="6 9" id="KW-0812">Transmembrane</keyword>
<name>A0A142B9G3_9GAMM</name>
<feature type="transmembrane region" description="Helical" evidence="9">
    <location>
        <begin position="82"/>
        <end position="111"/>
    </location>
</feature>
<comment type="subcellular location">
    <subcellularLocation>
        <location evidence="9">Cell inner membrane</location>
        <topology evidence="9">Multi-pass membrane protein</topology>
    </subcellularLocation>
    <subcellularLocation>
        <location evidence="1">Cell membrane</location>
        <topology evidence="1">Multi-pass membrane protein</topology>
    </subcellularLocation>
</comment>
<feature type="transmembrane region" description="Helical" evidence="9">
    <location>
        <begin position="132"/>
        <end position="150"/>
    </location>
</feature>
<evidence type="ECO:0000256" key="3">
    <source>
        <dbReference type="ARBA" id="ARBA00016864"/>
    </source>
</evidence>
<dbReference type="InterPro" id="IPR005672">
    <property type="entry name" value="Phosphate_PstA"/>
</dbReference>
<dbReference type="EMBL" id="CP013251">
    <property type="protein sequence ID" value="AMO55389.1"/>
    <property type="molecule type" value="Genomic_DNA"/>
</dbReference>